<reference evidence="3" key="2">
    <citation type="submission" date="2021-09" db="EMBL/GenBank/DDBJ databases">
        <authorList>
            <person name="Gilroy R."/>
        </authorList>
    </citation>
    <scope>NUCLEOTIDE SEQUENCE</scope>
    <source>
        <strain evidence="3">ChiGjej3B3-7470</strain>
    </source>
</reference>
<dbReference type="CDD" id="cd00431">
    <property type="entry name" value="cysteine_hydrolases"/>
    <property type="match status" value="1"/>
</dbReference>
<proteinExistence type="predicted"/>
<dbReference type="AlphaFoldDB" id="A0A921ELY6"/>
<feature type="domain" description="Isochorismatase-like" evidence="2">
    <location>
        <begin position="14"/>
        <end position="173"/>
    </location>
</feature>
<dbReference type="SUPFAM" id="SSF52499">
    <property type="entry name" value="Isochorismatase-like hydrolases"/>
    <property type="match status" value="1"/>
</dbReference>
<evidence type="ECO:0000313" key="4">
    <source>
        <dbReference type="Proteomes" id="UP000712713"/>
    </source>
</evidence>
<evidence type="ECO:0000256" key="1">
    <source>
        <dbReference type="ARBA" id="ARBA00022801"/>
    </source>
</evidence>
<reference evidence="3" key="1">
    <citation type="journal article" date="2021" name="PeerJ">
        <title>Extensive microbial diversity within the chicken gut microbiome revealed by metagenomics and culture.</title>
        <authorList>
            <person name="Gilroy R."/>
            <person name="Ravi A."/>
            <person name="Getino M."/>
            <person name="Pursley I."/>
            <person name="Horton D.L."/>
            <person name="Alikhan N.F."/>
            <person name="Baker D."/>
            <person name="Gharbi K."/>
            <person name="Hall N."/>
            <person name="Watson M."/>
            <person name="Adriaenssens E.M."/>
            <person name="Foster-Nyarko E."/>
            <person name="Jarju S."/>
            <person name="Secka A."/>
            <person name="Antonio M."/>
            <person name="Oren A."/>
            <person name="Chaudhuri R.R."/>
            <person name="La Ragione R."/>
            <person name="Hildebrand F."/>
            <person name="Pallen M.J."/>
        </authorList>
    </citation>
    <scope>NUCLEOTIDE SEQUENCE</scope>
    <source>
        <strain evidence="3">ChiGjej3B3-7470</strain>
    </source>
</reference>
<keyword evidence="1 3" id="KW-0378">Hydrolase</keyword>
<evidence type="ECO:0000313" key="3">
    <source>
        <dbReference type="EMBL" id="HJE50412.1"/>
    </source>
</evidence>
<protein>
    <submittedName>
        <fullName evidence="3">Cysteine hydrolase</fullName>
    </submittedName>
</protein>
<dbReference type="InterPro" id="IPR000868">
    <property type="entry name" value="Isochorismatase-like_dom"/>
</dbReference>
<comment type="caution">
    <text evidence="3">The sequence shown here is derived from an EMBL/GenBank/DDBJ whole genome shotgun (WGS) entry which is preliminary data.</text>
</comment>
<dbReference type="Gene3D" id="3.40.50.850">
    <property type="entry name" value="Isochorismatase-like"/>
    <property type="match status" value="2"/>
</dbReference>
<sequence>MTGSRGAGGEAGPWLVVIDPQRIFADPDSDWGSPMWADAVERIRELLPRFEGRTIITRWVPPETGSRVGSWDAYMKAWPFADRPADDQYFDLVDELADVDALRVDAPTFGKWDVLAPIVGEAAELVITGVSTDCCVVSTVLPAADAGATLTVVTDACAGSTPENHQAALTVMGLYPPQVRLATVTELEAQASQP</sequence>
<dbReference type="EMBL" id="DYZF01000008">
    <property type="protein sequence ID" value="HJE50412.1"/>
    <property type="molecule type" value="Genomic_DNA"/>
</dbReference>
<dbReference type="Proteomes" id="UP000712713">
    <property type="component" value="Unassembled WGS sequence"/>
</dbReference>
<dbReference type="GO" id="GO:0016787">
    <property type="term" value="F:hydrolase activity"/>
    <property type="evidence" value="ECO:0007669"/>
    <property type="project" value="UniProtKB-KW"/>
</dbReference>
<evidence type="ECO:0000259" key="2">
    <source>
        <dbReference type="Pfam" id="PF00857"/>
    </source>
</evidence>
<organism evidence="3 4">
    <name type="scientific">Tessaracoccus flavescens</name>
    <dbReference type="NCBI Taxonomy" id="399497"/>
    <lineage>
        <taxon>Bacteria</taxon>
        <taxon>Bacillati</taxon>
        <taxon>Actinomycetota</taxon>
        <taxon>Actinomycetes</taxon>
        <taxon>Propionibacteriales</taxon>
        <taxon>Propionibacteriaceae</taxon>
        <taxon>Tessaracoccus</taxon>
    </lineage>
</organism>
<name>A0A921ELY6_9ACTN</name>
<accession>A0A921ELY6</accession>
<gene>
    <name evidence="3" type="ORF">K8V15_00230</name>
</gene>
<dbReference type="InterPro" id="IPR050272">
    <property type="entry name" value="Isochorismatase-like_hydrls"/>
</dbReference>
<dbReference type="InterPro" id="IPR036380">
    <property type="entry name" value="Isochorismatase-like_sf"/>
</dbReference>
<dbReference type="Pfam" id="PF00857">
    <property type="entry name" value="Isochorismatase"/>
    <property type="match status" value="1"/>
</dbReference>
<dbReference type="PANTHER" id="PTHR43540">
    <property type="entry name" value="PEROXYUREIDOACRYLATE/UREIDOACRYLATE AMIDOHYDROLASE-RELATED"/>
    <property type="match status" value="1"/>
</dbReference>